<accession>A0A9D2KWP5</accession>
<evidence type="ECO:0000313" key="3">
    <source>
        <dbReference type="EMBL" id="HJA86464.1"/>
    </source>
</evidence>
<comment type="caution">
    <text evidence="3">The sequence shown here is derived from an EMBL/GenBank/DDBJ whole genome shotgun (WGS) entry which is preliminary data.</text>
</comment>
<dbReference type="AlphaFoldDB" id="A0A9D2KWP5"/>
<feature type="coiled-coil region" evidence="1">
    <location>
        <begin position="377"/>
        <end position="404"/>
    </location>
</feature>
<dbReference type="Gene3D" id="1.20.120.330">
    <property type="entry name" value="Nucleotidyltransferases domain 2"/>
    <property type="match status" value="1"/>
</dbReference>
<name>A0A9D2KWP5_9BACE</name>
<evidence type="ECO:0000256" key="2">
    <source>
        <dbReference type="SAM" id="SignalP"/>
    </source>
</evidence>
<keyword evidence="1" id="KW-0175">Coiled coil</keyword>
<sequence>MKKKLMMVAVLLGALSLGACVDDNESASVTNIRNAKAEQLTALAEKARAEGEAARILAEAEQAVKEAYAAWLNEQTSQSNQKFAIELEKIKAETEAAILEAQQRAQAAEQAILANANAHLQTLYSLYASELANLQYARQKKANYEIDKAKLEAGLGTIEEYIQTLTDQKNAEIAQKEAEKAAWENYSGLDKDELQAQLNQLNQQKYTAFAEKQTAQDDADAKQKTADAALEVFSTDYEGTSTVAAVAAIQKYEEKTTRTYRYANRYVLESDLTWKRSVQMGFVNSDDLVWDEVFGVWMLTAAKITYQDNVYYVVPTAEESVALSEDINYAVNKYVLRSESSTTAVSQYYANEKEFAENTLGSPASESKLATGLYSELETAEASLETKQKALTDAETAYTKAEQDWKKASDALETAEATEKTAKTTYDNAVKATADAQAALDKANQGTDAAAITAAQNALRAAQTAEANARTAWTNAQNATVKAQNALNTAQSAYYTAQSNLSNARTKAQEAEMKVAQINDNIAYYTEQIENWDENAAAWNAMVTAINSDDYATAIEGLKSNTDVAAYIAAALVVEEKEEAYNEINGQVGVLSELIKNDNVIDAADMIATLEEEIAGLKYEIENLASEYLPNMGESKEYRDRMIAYYEAAISELEAEIAVQEKIVETYKAAVEDAINNGESTDTPAEDQPAA</sequence>
<feature type="signal peptide" evidence="2">
    <location>
        <begin position="1"/>
        <end position="19"/>
    </location>
</feature>
<dbReference type="Proteomes" id="UP000823862">
    <property type="component" value="Unassembled WGS sequence"/>
</dbReference>
<feature type="coiled-coil region" evidence="1">
    <location>
        <begin position="501"/>
        <end position="535"/>
    </location>
</feature>
<feature type="coiled-coil region" evidence="1">
    <location>
        <begin position="46"/>
        <end position="111"/>
    </location>
</feature>
<reference evidence="3" key="1">
    <citation type="journal article" date="2021" name="PeerJ">
        <title>Extensive microbial diversity within the chicken gut microbiome revealed by metagenomics and culture.</title>
        <authorList>
            <person name="Gilroy R."/>
            <person name="Ravi A."/>
            <person name="Getino M."/>
            <person name="Pursley I."/>
            <person name="Horton D.L."/>
            <person name="Alikhan N.F."/>
            <person name="Baker D."/>
            <person name="Gharbi K."/>
            <person name="Hall N."/>
            <person name="Watson M."/>
            <person name="Adriaenssens E.M."/>
            <person name="Foster-Nyarko E."/>
            <person name="Jarju S."/>
            <person name="Secka A."/>
            <person name="Antonio M."/>
            <person name="Oren A."/>
            <person name="Chaudhuri R.R."/>
            <person name="La Ragione R."/>
            <person name="Hildebrand F."/>
            <person name="Pallen M.J."/>
        </authorList>
    </citation>
    <scope>NUCLEOTIDE SEQUENCE</scope>
    <source>
        <strain evidence="3">ChiHjej12B11-9795</strain>
    </source>
</reference>
<feature type="coiled-coil region" evidence="1">
    <location>
        <begin position="607"/>
        <end position="670"/>
    </location>
</feature>
<protein>
    <submittedName>
        <fullName evidence="3">Uncharacterized protein</fullName>
    </submittedName>
</protein>
<organism evidence="3 4">
    <name type="scientific">Candidatus Bacteroides avicola</name>
    <dbReference type="NCBI Taxonomy" id="2838468"/>
    <lineage>
        <taxon>Bacteria</taxon>
        <taxon>Pseudomonadati</taxon>
        <taxon>Bacteroidota</taxon>
        <taxon>Bacteroidia</taxon>
        <taxon>Bacteroidales</taxon>
        <taxon>Bacteroidaceae</taxon>
        <taxon>Bacteroides</taxon>
    </lineage>
</organism>
<dbReference type="PROSITE" id="PS51257">
    <property type="entry name" value="PROKAR_LIPOPROTEIN"/>
    <property type="match status" value="1"/>
</dbReference>
<proteinExistence type="predicted"/>
<feature type="chain" id="PRO_5039490771" evidence="2">
    <location>
        <begin position="20"/>
        <end position="691"/>
    </location>
</feature>
<gene>
    <name evidence="3" type="ORF">H9950_09810</name>
</gene>
<dbReference type="EMBL" id="DWZI01000046">
    <property type="protein sequence ID" value="HJA86464.1"/>
    <property type="molecule type" value="Genomic_DNA"/>
</dbReference>
<reference evidence="3" key="2">
    <citation type="submission" date="2021-04" db="EMBL/GenBank/DDBJ databases">
        <authorList>
            <person name="Gilroy R."/>
        </authorList>
    </citation>
    <scope>NUCLEOTIDE SEQUENCE</scope>
    <source>
        <strain evidence="3">ChiHjej12B11-9795</strain>
    </source>
</reference>
<keyword evidence="2" id="KW-0732">Signal</keyword>
<evidence type="ECO:0000256" key="1">
    <source>
        <dbReference type="SAM" id="Coils"/>
    </source>
</evidence>
<evidence type="ECO:0000313" key="4">
    <source>
        <dbReference type="Proteomes" id="UP000823862"/>
    </source>
</evidence>